<organism evidence="2 3">
    <name type="scientific">Nonomuraea corallina</name>
    <dbReference type="NCBI Taxonomy" id="2989783"/>
    <lineage>
        <taxon>Bacteria</taxon>
        <taxon>Bacillati</taxon>
        <taxon>Actinomycetota</taxon>
        <taxon>Actinomycetes</taxon>
        <taxon>Streptosporangiales</taxon>
        <taxon>Streptosporangiaceae</taxon>
        <taxon>Nonomuraea</taxon>
    </lineage>
</organism>
<sequence>MHWHGYHWTGPGVERANEADRRPASPGFSASLLPPMRTGDWLLKPRSRMAATFEEVAPAVAWLADEYDKTRTALLLPERVPVEERLETARDLLRRGVDVQWGEWLHGGRFVTLGMICCPNRHVPHPCPAHGRSSSASAGHEMIGRQEGQ</sequence>
<proteinExistence type="predicted"/>
<dbReference type="EMBL" id="JAPNNL010000142">
    <property type="protein sequence ID" value="MDA0637178.1"/>
    <property type="molecule type" value="Genomic_DNA"/>
</dbReference>
<keyword evidence="3" id="KW-1185">Reference proteome</keyword>
<evidence type="ECO:0000313" key="3">
    <source>
        <dbReference type="Proteomes" id="UP001144036"/>
    </source>
</evidence>
<feature type="region of interest" description="Disordered" evidence="1">
    <location>
        <begin position="128"/>
        <end position="149"/>
    </location>
</feature>
<accession>A0ABT4SIX7</accession>
<evidence type="ECO:0000256" key="1">
    <source>
        <dbReference type="SAM" id="MobiDB-lite"/>
    </source>
</evidence>
<comment type="caution">
    <text evidence="2">The sequence shown here is derived from an EMBL/GenBank/DDBJ whole genome shotgun (WGS) entry which is preliminary data.</text>
</comment>
<reference evidence="2" key="1">
    <citation type="submission" date="2022-11" db="EMBL/GenBank/DDBJ databases">
        <title>Nonomuraea corallina sp. nov., a new species of the genus Nonomuraea isolated from sea side sediment in Thai sea.</title>
        <authorList>
            <person name="Ngamcharungchit C."/>
            <person name="Matsumoto A."/>
            <person name="Suriyachadkun C."/>
            <person name="Panbangred W."/>
            <person name="Inahashi Y."/>
            <person name="Intra B."/>
        </authorList>
    </citation>
    <scope>NUCLEOTIDE SEQUENCE</scope>
    <source>
        <strain evidence="2">MCN248</strain>
    </source>
</reference>
<dbReference type="Proteomes" id="UP001144036">
    <property type="component" value="Unassembled WGS sequence"/>
</dbReference>
<protein>
    <submittedName>
        <fullName evidence="2">Uncharacterized protein</fullName>
    </submittedName>
</protein>
<name>A0ABT4SIX7_9ACTN</name>
<evidence type="ECO:0000313" key="2">
    <source>
        <dbReference type="EMBL" id="MDA0637178.1"/>
    </source>
</evidence>
<dbReference type="RefSeq" id="WP_270158085.1">
    <property type="nucleotide sequence ID" value="NZ_JAPNNL010000142.1"/>
</dbReference>
<gene>
    <name evidence="2" type="ORF">OUY22_27570</name>
</gene>